<dbReference type="RefSeq" id="WP_160688922.1">
    <property type="nucleotide sequence ID" value="NZ_CP047897.1"/>
</dbReference>
<dbReference type="InterPro" id="IPR000086">
    <property type="entry name" value="NUDIX_hydrolase_dom"/>
</dbReference>
<keyword evidence="5" id="KW-1185">Reference proteome</keyword>
<dbReference type="GO" id="GO:0016787">
    <property type="term" value="F:hydrolase activity"/>
    <property type="evidence" value="ECO:0007669"/>
    <property type="project" value="UniProtKB-KW"/>
</dbReference>
<keyword evidence="2" id="KW-0378">Hydrolase</keyword>
<evidence type="ECO:0000256" key="1">
    <source>
        <dbReference type="ARBA" id="ARBA00001946"/>
    </source>
</evidence>
<sequence>MIDKLAWIETSEGLVLSTRSKGRTSYYLPGGKRELGETDAQTLLREIKEELSVDLDAASLQLMGVFQAQADSHPDGVLVQMTCYTGRYAGTLKPDHEIEELVWLCYKDRDKVSAVDKLIFDWLKGKGLLR</sequence>
<dbReference type="Proteomes" id="UP000464214">
    <property type="component" value="Chromosome"/>
</dbReference>
<gene>
    <name evidence="4" type="ORF">GU926_03130</name>
</gene>
<dbReference type="KEGG" id="nib:GU926_03130"/>
<comment type="cofactor">
    <cofactor evidence="1">
        <name>Mg(2+)</name>
        <dbReference type="ChEBI" id="CHEBI:18420"/>
    </cofactor>
</comment>
<dbReference type="AlphaFoldDB" id="A0A6P1NS39"/>
<proteinExistence type="predicted"/>
<dbReference type="InterPro" id="IPR015797">
    <property type="entry name" value="NUDIX_hydrolase-like_dom_sf"/>
</dbReference>
<dbReference type="Gene3D" id="3.90.79.10">
    <property type="entry name" value="Nucleoside Triphosphate Pyrophosphohydrolase"/>
    <property type="match status" value="1"/>
</dbReference>
<dbReference type="PROSITE" id="PS51462">
    <property type="entry name" value="NUDIX"/>
    <property type="match status" value="1"/>
</dbReference>
<protein>
    <submittedName>
        <fullName evidence="4">NUDIX domain-containing protein</fullName>
    </submittedName>
</protein>
<dbReference type="EMBL" id="CP047897">
    <property type="protein sequence ID" value="QHL86487.1"/>
    <property type="molecule type" value="Genomic_DNA"/>
</dbReference>
<dbReference type="PANTHER" id="PTHR43046:SF2">
    <property type="entry name" value="8-OXO-DGTP DIPHOSPHATASE-RELATED"/>
    <property type="match status" value="1"/>
</dbReference>
<evidence type="ECO:0000259" key="3">
    <source>
        <dbReference type="PROSITE" id="PS51462"/>
    </source>
</evidence>
<evidence type="ECO:0000256" key="2">
    <source>
        <dbReference type="ARBA" id="ARBA00022801"/>
    </source>
</evidence>
<dbReference type="CDD" id="cd04690">
    <property type="entry name" value="NUDIX_Hydrolase"/>
    <property type="match status" value="1"/>
</dbReference>
<name>A0A6P1NS39_9BACT</name>
<organism evidence="4 5">
    <name type="scientific">Nibribacter ruber</name>
    <dbReference type="NCBI Taxonomy" id="2698458"/>
    <lineage>
        <taxon>Bacteria</taxon>
        <taxon>Pseudomonadati</taxon>
        <taxon>Bacteroidota</taxon>
        <taxon>Cytophagia</taxon>
        <taxon>Cytophagales</taxon>
        <taxon>Hymenobacteraceae</taxon>
        <taxon>Nibribacter</taxon>
    </lineage>
</organism>
<dbReference type="PANTHER" id="PTHR43046">
    <property type="entry name" value="GDP-MANNOSE MANNOSYL HYDROLASE"/>
    <property type="match status" value="1"/>
</dbReference>
<dbReference type="SUPFAM" id="SSF55811">
    <property type="entry name" value="Nudix"/>
    <property type="match status" value="1"/>
</dbReference>
<dbReference type="Pfam" id="PF00293">
    <property type="entry name" value="NUDIX"/>
    <property type="match status" value="1"/>
</dbReference>
<reference evidence="4 5" key="1">
    <citation type="submission" date="2020-01" db="EMBL/GenBank/DDBJ databases">
        <authorList>
            <person name="Kim M."/>
        </authorList>
    </citation>
    <scope>NUCLEOTIDE SEQUENCE [LARGE SCALE GENOMIC DNA]</scope>
    <source>
        <strain evidence="4 5">BT10</strain>
    </source>
</reference>
<accession>A0A6P1NS39</accession>
<evidence type="ECO:0000313" key="5">
    <source>
        <dbReference type="Proteomes" id="UP000464214"/>
    </source>
</evidence>
<feature type="domain" description="Nudix hydrolase" evidence="3">
    <location>
        <begin position="1"/>
        <end position="130"/>
    </location>
</feature>
<evidence type="ECO:0000313" key="4">
    <source>
        <dbReference type="EMBL" id="QHL86487.1"/>
    </source>
</evidence>